<proteinExistence type="predicted"/>
<evidence type="ECO:0000313" key="1">
    <source>
        <dbReference type="EMBL" id="MFB5192968.1"/>
    </source>
</evidence>
<dbReference type="EMBL" id="JBDXSU010000032">
    <property type="protein sequence ID" value="MFB5192968.1"/>
    <property type="molecule type" value="Genomic_DNA"/>
</dbReference>
<sequence length="165" mass="17951">MPKTKTLDWATFMRGKVTTPKSAEVQRAIVQGMAMACAAAVITDFVAPQEALAITAATNHDVTVTTVAPIGSIADSVGNMKATEGQQLDSMQFNEDSSWADYVIPLIRHQALPLTVTMVCWAGLEMILRRPSSALDRAKWAICGYIGMQFVLPFIRHLGHQFGDV</sequence>
<comment type="caution">
    <text evidence="1">The sequence shown here is derived from an EMBL/GenBank/DDBJ whole genome shotgun (WGS) entry which is preliminary data.</text>
</comment>
<keyword evidence="2" id="KW-1185">Reference proteome</keyword>
<accession>A0ABV5AL09</accession>
<name>A0ABV5AL09_9BACL</name>
<reference evidence="1 2" key="1">
    <citation type="journal article" date="2024" name="Int. J. Mol. Sci.">
        <title>Exploration of Alicyclobacillus spp. Genome in Search of Antibiotic Resistance.</title>
        <authorList>
            <person name="Bucka-Kolendo J."/>
            <person name="Kiousi D.E."/>
            <person name="Dekowska A."/>
            <person name="Mikolajczuk-Szczyrba A."/>
            <person name="Karadedos D.M."/>
            <person name="Michael P."/>
            <person name="Galanis A."/>
            <person name="Sokolowska B."/>
        </authorList>
    </citation>
    <scope>NUCLEOTIDE SEQUENCE [LARGE SCALE GENOMIC DNA]</scope>
    <source>
        <strain evidence="1 2">KKP 3000</strain>
    </source>
</reference>
<gene>
    <name evidence="1" type="ORF">KKP3000_002563</name>
</gene>
<organism evidence="1 2">
    <name type="scientific">Alicyclobacillus fastidiosus</name>
    <dbReference type="NCBI Taxonomy" id="392011"/>
    <lineage>
        <taxon>Bacteria</taxon>
        <taxon>Bacillati</taxon>
        <taxon>Bacillota</taxon>
        <taxon>Bacilli</taxon>
        <taxon>Bacillales</taxon>
        <taxon>Alicyclobacillaceae</taxon>
        <taxon>Alicyclobacillus</taxon>
    </lineage>
</organism>
<evidence type="ECO:0000313" key="2">
    <source>
        <dbReference type="Proteomes" id="UP001579974"/>
    </source>
</evidence>
<protein>
    <submittedName>
        <fullName evidence="1">Uncharacterized protein</fullName>
    </submittedName>
</protein>
<dbReference type="RefSeq" id="WP_368781005.1">
    <property type="nucleotide sequence ID" value="NZ_CP162941.1"/>
</dbReference>
<dbReference type="Proteomes" id="UP001579974">
    <property type="component" value="Unassembled WGS sequence"/>
</dbReference>